<feature type="compositionally biased region" description="Basic and acidic residues" evidence="1">
    <location>
        <begin position="71"/>
        <end position="86"/>
    </location>
</feature>
<gene>
    <name evidence="2" type="ORF">AWC38_SpisGene14900</name>
</gene>
<reference evidence="3" key="1">
    <citation type="journal article" date="2017" name="bioRxiv">
        <title>Comparative analysis of the genomes of Stylophora pistillata and Acropora digitifera provides evidence for extensive differences between species of corals.</title>
        <authorList>
            <person name="Voolstra C.R."/>
            <person name="Li Y."/>
            <person name="Liew Y.J."/>
            <person name="Baumgarten S."/>
            <person name="Zoccola D."/>
            <person name="Flot J.-F."/>
            <person name="Tambutte S."/>
            <person name="Allemand D."/>
            <person name="Aranda M."/>
        </authorList>
    </citation>
    <scope>NUCLEOTIDE SEQUENCE [LARGE SCALE GENOMIC DNA]</scope>
</reference>
<keyword evidence="3" id="KW-1185">Reference proteome</keyword>
<sequence>MSASFSYSGTKKCIISTQVPWILFIWSRRESVSSSLLKRGFEIDDEEGWMNIISSRLFPRASGQCQAENDVITKSRNSRDERKSRQLPETLTGA</sequence>
<accession>A0A2B4RWC1</accession>
<feature type="region of interest" description="Disordered" evidence="1">
    <location>
        <begin position="69"/>
        <end position="94"/>
    </location>
</feature>
<evidence type="ECO:0000256" key="1">
    <source>
        <dbReference type="SAM" id="MobiDB-lite"/>
    </source>
</evidence>
<comment type="caution">
    <text evidence="2">The sequence shown here is derived from an EMBL/GenBank/DDBJ whole genome shotgun (WGS) entry which is preliminary data.</text>
</comment>
<organism evidence="2 3">
    <name type="scientific">Stylophora pistillata</name>
    <name type="common">Smooth cauliflower coral</name>
    <dbReference type="NCBI Taxonomy" id="50429"/>
    <lineage>
        <taxon>Eukaryota</taxon>
        <taxon>Metazoa</taxon>
        <taxon>Cnidaria</taxon>
        <taxon>Anthozoa</taxon>
        <taxon>Hexacorallia</taxon>
        <taxon>Scleractinia</taxon>
        <taxon>Astrocoeniina</taxon>
        <taxon>Pocilloporidae</taxon>
        <taxon>Stylophora</taxon>
    </lineage>
</organism>
<dbReference type="Proteomes" id="UP000225706">
    <property type="component" value="Unassembled WGS sequence"/>
</dbReference>
<protein>
    <submittedName>
        <fullName evidence="2">Uncharacterized protein</fullName>
    </submittedName>
</protein>
<dbReference type="AlphaFoldDB" id="A0A2B4RWC1"/>
<dbReference type="EMBL" id="LSMT01000309">
    <property type="protein sequence ID" value="PFX20628.1"/>
    <property type="molecule type" value="Genomic_DNA"/>
</dbReference>
<proteinExistence type="predicted"/>
<name>A0A2B4RWC1_STYPI</name>
<evidence type="ECO:0000313" key="3">
    <source>
        <dbReference type="Proteomes" id="UP000225706"/>
    </source>
</evidence>
<evidence type="ECO:0000313" key="2">
    <source>
        <dbReference type="EMBL" id="PFX20628.1"/>
    </source>
</evidence>